<evidence type="ECO:0000256" key="2">
    <source>
        <dbReference type="ARBA" id="ARBA00011738"/>
    </source>
</evidence>
<dbReference type="EC" id="2.6.1.9" evidence="6"/>
<reference evidence="8 9" key="1">
    <citation type="submission" date="2016-10" db="EMBL/GenBank/DDBJ databases">
        <authorList>
            <person name="de Groot N.N."/>
        </authorList>
    </citation>
    <scope>NUCLEOTIDE SEQUENCE [LARGE SCALE GENOMIC DNA]</scope>
    <source>
        <strain evidence="8 9">DSM 21650</strain>
    </source>
</reference>
<dbReference type="CDD" id="cd00609">
    <property type="entry name" value="AAT_like"/>
    <property type="match status" value="1"/>
</dbReference>
<keyword evidence="6" id="KW-0028">Amino-acid biosynthesis</keyword>
<dbReference type="Proteomes" id="UP000198625">
    <property type="component" value="Unassembled WGS sequence"/>
</dbReference>
<keyword evidence="4 6" id="KW-0808">Transferase</keyword>
<keyword evidence="3 6" id="KW-0032">Aminotransferase</keyword>
<sequence length="360" mass="40890">MSIQFREELVNLTPYKPGRPIEDVKKEYGLEDVIKLASNENPLGCSSKAIDAIKNALDNLALYPDGNCTNLKEALSQKLNLSINQIILSCGSDEMMDLIAKTFFNKGDEVIMADVTFPRYISTTMMMGAKPVIVPLVDWTYDLDGMLSAITEKTKLIWLCNPNNPTGTMFTEERLVHFLNSVPKNIIVVYDEAYNEYVTREDYPKNSLPLLNKYSNIIILRTFSKIYGLASLRVGYTMASEEIIENINKVRGPFNVNTLAQVAAIAALEDEEFIKKSYDVNLQGKEYLYEEFQKMNLQFAPSEANHIFVNVKRNGGEVFIDLQKRGVIIRPMVGDWIRVSIGTMEQNKIFIDKLKEVLHK</sequence>
<dbReference type="OrthoDB" id="9813612at2"/>
<dbReference type="InterPro" id="IPR015421">
    <property type="entry name" value="PyrdxlP-dep_Trfase_major"/>
</dbReference>
<comment type="pathway">
    <text evidence="6">Amino-acid biosynthesis; L-histidine biosynthesis; L-histidine from 5-phospho-alpha-D-ribose 1-diphosphate: step 7/9.</text>
</comment>
<evidence type="ECO:0000256" key="6">
    <source>
        <dbReference type="HAMAP-Rule" id="MF_01023"/>
    </source>
</evidence>
<dbReference type="UniPathway" id="UPA00031">
    <property type="reaction ID" value="UER00012"/>
</dbReference>
<dbReference type="GO" id="GO:0000105">
    <property type="term" value="P:L-histidine biosynthetic process"/>
    <property type="evidence" value="ECO:0007669"/>
    <property type="project" value="UniProtKB-UniRule"/>
</dbReference>
<evidence type="ECO:0000256" key="1">
    <source>
        <dbReference type="ARBA" id="ARBA00001933"/>
    </source>
</evidence>
<dbReference type="GO" id="GO:0004400">
    <property type="term" value="F:histidinol-phosphate transaminase activity"/>
    <property type="evidence" value="ECO:0007669"/>
    <property type="project" value="UniProtKB-UniRule"/>
</dbReference>
<evidence type="ECO:0000259" key="7">
    <source>
        <dbReference type="Pfam" id="PF00155"/>
    </source>
</evidence>
<keyword evidence="9" id="KW-1185">Reference proteome</keyword>
<dbReference type="Gene3D" id="3.40.640.10">
    <property type="entry name" value="Type I PLP-dependent aspartate aminotransferase-like (Major domain)"/>
    <property type="match status" value="1"/>
</dbReference>
<dbReference type="InterPro" id="IPR015424">
    <property type="entry name" value="PyrdxlP-dep_Trfase"/>
</dbReference>
<dbReference type="GO" id="GO:0030170">
    <property type="term" value="F:pyridoxal phosphate binding"/>
    <property type="evidence" value="ECO:0007669"/>
    <property type="project" value="InterPro"/>
</dbReference>
<dbReference type="NCBIfam" id="TIGR01141">
    <property type="entry name" value="hisC"/>
    <property type="match status" value="1"/>
</dbReference>
<dbReference type="InterPro" id="IPR015422">
    <property type="entry name" value="PyrdxlP-dep_Trfase_small"/>
</dbReference>
<comment type="subunit">
    <text evidence="2 6">Homodimer.</text>
</comment>
<proteinExistence type="inferred from homology"/>
<dbReference type="InterPro" id="IPR050106">
    <property type="entry name" value="HistidinolP_aminotransfase"/>
</dbReference>
<evidence type="ECO:0000256" key="3">
    <source>
        <dbReference type="ARBA" id="ARBA00022576"/>
    </source>
</evidence>
<accession>A0A1H3RKU6</accession>
<gene>
    <name evidence="6" type="primary">hisC</name>
    <name evidence="8" type="ORF">SAMN05660462_02407</name>
</gene>
<comment type="catalytic activity">
    <reaction evidence="6">
        <text>L-histidinol phosphate + 2-oxoglutarate = 3-(imidazol-4-yl)-2-oxopropyl phosphate + L-glutamate</text>
        <dbReference type="Rhea" id="RHEA:23744"/>
        <dbReference type="ChEBI" id="CHEBI:16810"/>
        <dbReference type="ChEBI" id="CHEBI:29985"/>
        <dbReference type="ChEBI" id="CHEBI:57766"/>
        <dbReference type="ChEBI" id="CHEBI:57980"/>
        <dbReference type="EC" id="2.6.1.9"/>
    </reaction>
</comment>
<dbReference type="EMBL" id="FNQE01000028">
    <property type="protein sequence ID" value="SDZ25858.1"/>
    <property type="molecule type" value="Genomic_DNA"/>
</dbReference>
<dbReference type="SUPFAM" id="SSF53383">
    <property type="entry name" value="PLP-dependent transferases"/>
    <property type="match status" value="1"/>
</dbReference>
<evidence type="ECO:0000256" key="5">
    <source>
        <dbReference type="ARBA" id="ARBA00022898"/>
    </source>
</evidence>
<dbReference type="Gene3D" id="3.90.1150.10">
    <property type="entry name" value="Aspartate Aminotransferase, domain 1"/>
    <property type="match status" value="1"/>
</dbReference>
<keyword evidence="5 6" id="KW-0663">Pyridoxal phosphate</keyword>
<dbReference type="InterPro" id="IPR005861">
    <property type="entry name" value="HisP_aminotrans"/>
</dbReference>
<evidence type="ECO:0000256" key="4">
    <source>
        <dbReference type="ARBA" id="ARBA00022679"/>
    </source>
</evidence>
<dbReference type="STRING" id="415015.SAMN05660462_02407"/>
<keyword evidence="6" id="KW-0368">Histidine biosynthesis</keyword>
<dbReference type="RefSeq" id="WP_091731630.1">
    <property type="nucleotide sequence ID" value="NZ_FNQE01000028.1"/>
</dbReference>
<protein>
    <recommendedName>
        <fullName evidence="6">Histidinol-phosphate aminotransferase</fullName>
        <ecNumber evidence="6">2.6.1.9</ecNumber>
    </recommendedName>
    <alternativeName>
        <fullName evidence="6">Imidazole acetol-phosphate transaminase</fullName>
    </alternativeName>
</protein>
<evidence type="ECO:0000313" key="8">
    <source>
        <dbReference type="EMBL" id="SDZ25858.1"/>
    </source>
</evidence>
<name>A0A1H3RKU6_9FIRM</name>
<dbReference type="InterPro" id="IPR004839">
    <property type="entry name" value="Aminotransferase_I/II_large"/>
</dbReference>
<dbReference type="HAMAP" id="MF_01023">
    <property type="entry name" value="HisC_aminotrans_2"/>
    <property type="match status" value="1"/>
</dbReference>
<dbReference type="AlphaFoldDB" id="A0A1H3RKU6"/>
<organism evidence="8 9">
    <name type="scientific">Proteiniborus ethanoligenes</name>
    <dbReference type="NCBI Taxonomy" id="415015"/>
    <lineage>
        <taxon>Bacteria</taxon>
        <taxon>Bacillati</taxon>
        <taxon>Bacillota</taxon>
        <taxon>Clostridia</taxon>
        <taxon>Eubacteriales</taxon>
        <taxon>Proteiniborus</taxon>
    </lineage>
</organism>
<dbReference type="PANTHER" id="PTHR43643:SF3">
    <property type="entry name" value="HISTIDINOL-PHOSPHATE AMINOTRANSFERASE"/>
    <property type="match status" value="1"/>
</dbReference>
<dbReference type="PANTHER" id="PTHR43643">
    <property type="entry name" value="HISTIDINOL-PHOSPHATE AMINOTRANSFERASE 2"/>
    <property type="match status" value="1"/>
</dbReference>
<feature type="domain" description="Aminotransferase class I/classII large" evidence="7">
    <location>
        <begin position="32"/>
        <end position="354"/>
    </location>
</feature>
<dbReference type="Pfam" id="PF00155">
    <property type="entry name" value="Aminotran_1_2"/>
    <property type="match status" value="1"/>
</dbReference>
<comment type="similarity">
    <text evidence="6">Belongs to the class-II pyridoxal-phosphate-dependent aminotransferase family. Histidinol-phosphate aminotransferase subfamily.</text>
</comment>
<evidence type="ECO:0000313" key="9">
    <source>
        <dbReference type="Proteomes" id="UP000198625"/>
    </source>
</evidence>
<comment type="cofactor">
    <cofactor evidence="1 6">
        <name>pyridoxal 5'-phosphate</name>
        <dbReference type="ChEBI" id="CHEBI:597326"/>
    </cofactor>
</comment>
<feature type="modified residue" description="N6-(pyridoxal phosphate)lysine" evidence="6">
    <location>
        <position position="225"/>
    </location>
</feature>